<feature type="region of interest" description="Disordered" evidence="1">
    <location>
        <begin position="1"/>
        <end position="60"/>
    </location>
</feature>
<keyword evidence="3" id="KW-1185">Reference proteome</keyword>
<dbReference type="AlphaFoldDB" id="A0A8J5RAX2"/>
<dbReference type="OrthoDB" id="10260961at2759"/>
<dbReference type="Proteomes" id="UP000729913">
    <property type="component" value="Unassembled WGS sequence"/>
</dbReference>
<reference evidence="2" key="2">
    <citation type="submission" date="2021-04" db="EMBL/GenBank/DDBJ databases">
        <title>Genome-wide patterns of bracovirus chromosomal integration into multiple host tissues during parasitism.</title>
        <authorList>
            <person name="Chebbi M.A.C."/>
        </authorList>
    </citation>
    <scope>NUCLEOTIDE SEQUENCE</scope>
    <source>
        <tissue evidence="2">Whole body</tissue>
    </source>
</reference>
<proteinExistence type="predicted"/>
<name>A0A8J5RAX2_9HYME</name>
<sequence length="85" mass="9938">MTSESDEEDFDNELGEDEEEEEEEEENKSKKNSDETWEDIYGRKRDKDGNIINEKASTGKYIPPAIRLKQLEELRTCTCQTVDMT</sequence>
<evidence type="ECO:0000313" key="3">
    <source>
        <dbReference type="Proteomes" id="UP000729913"/>
    </source>
</evidence>
<feature type="compositionally biased region" description="Basic and acidic residues" evidence="1">
    <location>
        <begin position="27"/>
        <end position="49"/>
    </location>
</feature>
<comment type="caution">
    <text evidence="2">The sequence shown here is derived from an EMBL/GenBank/DDBJ whole genome shotgun (WGS) entry which is preliminary data.</text>
</comment>
<evidence type="ECO:0000256" key="1">
    <source>
        <dbReference type="SAM" id="MobiDB-lite"/>
    </source>
</evidence>
<feature type="compositionally biased region" description="Acidic residues" evidence="1">
    <location>
        <begin position="1"/>
        <end position="26"/>
    </location>
</feature>
<reference evidence="2" key="1">
    <citation type="submission" date="2020-03" db="EMBL/GenBank/DDBJ databases">
        <authorList>
            <person name="Chebbi M.A."/>
            <person name="Drezen J.M."/>
        </authorList>
    </citation>
    <scope>NUCLEOTIDE SEQUENCE</scope>
    <source>
        <tissue evidence="2">Whole body</tissue>
    </source>
</reference>
<organism evidence="2 3">
    <name type="scientific">Cotesia typhae</name>
    <dbReference type="NCBI Taxonomy" id="2053667"/>
    <lineage>
        <taxon>Eukaryota</taxon>
        <taxon>Metazoa</taxon>
        <taxon>Ecdysozoa</taxon>
        <taxon>Arthropoda</taxon>
        <taxon>Hexapoda</taxon>
        <taxon>Insecta</taxon>
        <taxon>Pterygota</taxon>
        <taxon>Neoptera</taxon>
        <taxon>Endopterygota</taxon>
        <taxon>Hymenoptera</taxon>
        <taxon>Apocrita</taxon>
        <taxon>Ichneumonoidea</taxon>
        <taxon>Braconidae</taxon>
        <taxon>Microgastrinae</taxon>
        <taxon>Cotesia</taxon>
    </lineage>
</organism>
<accession>A0A8J5RAX2</accession>
<dbReference type="EMBL" id="JAAOIC020000002">
    <property type="protein sequence ID" value="KAG8042653.1"/>
    <property type="molecule type" value="Genomic_DNA"/>
</dbReference>
<gene>
    <name evidence="2" type="ORF">G9C98_005287</name>
</gene>
<protein>
    <submittedName>
        <fullName evidence="2">Uncharacterized protein</fullName>
    </submittedName>
</protein>
<evidence type="ECO:0000313" key="2">
    <source>
        <dbReference type="EMBL" id="KAG8042653.1"/>
    </source>
</evidence>